<dbReference type="Gene3D" id="1.10.150.20">
    <property type="entry name" value="5' to 3' exonuclease, C-terminal subdomain"/>
    <property type="match status" value="1"/>
</dbReference>
<evidence type="ECO:0000256" key="7">
    <source>
        <dbReference type="ARBA" id="ARBA00023125"/>
    </source>
</evidence>
<dbReference type="PROSITE" id="PS00447">
    <property type="entry name" value="DNA_POLYMERASE_A"/>
    <property type="match status" value="1"/>
</dbReference>
<sequence>MPNTLRSCIVAEQGYTLLSLDANQIELRVLAILSQDPQMLEDLRTGDLHQATATRMFGWIEDEAERKKKRYDAKQGNFALVYEASEFKLAEMLECSVEEALEFMADHKATYPVLYQWMADTKAKVKEDGFTVNMFGRIRPLPEL</sequence>
<dbReference type="GO" id="GO:0003887">
    <property type="term" value="F:DNA-directed DNA polymerase activity"/>
    <property type="evidence" value="ECO:0007669"/>
    <property type="project" value="UniProtKB-KW"/>
</dbReference>
<evidence type="ECO:0000259" key="9">
    <source>
        <dbReference type="SMART" id="SM00482"/>
    </source>
</evidence>
<dbReference type="GO" id="GO:0003677">
    <property type="term" value="F:DNA binding"/>
    <property type="evidence" value="ECO:0007669"/>
    <property type="project" value="UniProtKB-KW"/>
</dbReference>
<dbReference type="PANTHER" id="PTHR10133:SF27">
    <property type="entry name" value="DNA POLYMERASE NU"/>
    <property type="match status" value="1"/>
</dbReference>
<keyword evidence="5" id="KW-0235">DNA replication</keyword>
<name>X0S3P8_9ZZZZ</name>
<accession>X0S3P8</accession>
<organism evidence="10">
    <name type="scientific">marine sediment metagenome</name>
    <dbReference type="NCBI Taxonomy" id="412755"/>
    <lineage>
        <taxon>unclassified sequences</taxon>
        <taxon>metagenomes</taxon>
        <taxon>ecological metagenomes</taxon>
    </lineage>
</organism>
<dbReference type="InterPro" id="IPR002298">
    <property type="entry name" value="DNA_polymerase_A"/>
</dbReference>
<evidence type="ECO:0000256" key="4">
    <source>
        <dbReference type="ARBA" id="ARBA00022695"/>
    </source>
</evidence>
<dbReference type="SMART" id="SM00482">
    <property type="entry name" value="POLAc"/>
    <property type="match status" value="1"/>
</dbReference>
<evidence type="ECO:0000256" key="8">
    <source>
        <dbReference type="ARBA" id="ARBA00049244"/>
    </source>
</evidence>
<gene>
    <name evidence="10" type="ORF">S01H1_10209</name>
</gene>
<comment type="catalytic activity">
    <reaction evidence="8">
        <text>DNA(n) + a 2'-deoxyribonucleoside 5'-triphosphate = DNA(n+1) + diphosphate</text>
        <dbReference type="Rhea" id="RHEA:22508"/>
        <dbReference type="Rhea" id="RHEA-COMP:17339"/>
        <dbReference type="Rhea" id="RHEA-COMP:17340"/>
        <dbReference type="ChEBI" id="CHEBI:33019"/>
        <dbReference type="ChEBI" id="CHEBI:61560"/>
        <dbReference type="ChEBI" id="CHEBI:173112"/>
        <dbReference type="EC" id="2.7.7.7"/>
    </reaction>
</comment>
<dbReference type="PRINTS" id="PR00868">
    <property type="entry name" value="DNAPOLI"/>
</dbReference>
<keyword evidence="3" id="KW-0808">Transferase</keyword>
<comment type="similarity">
    <text evidence="1">Belongs to the DNA polymerase type-A family.</text>
</comment>
<dbReference type="PANTHER" id="PTHR10133">
    <property type="entry name" value="DNA POLYMERASE I"/>
    <property type="match status" value="1"/>
</dbReference>
<protein>
    <recommendedName>
        <fullName evidence="2">DNA-directed DNA polymerase</fullName>
        <ecNumber evidence="2">2.7.7.7</ecNumber>
    </recommendedName>
</protein>
<dbReference type="InterPro" id="IPR001098">
    <property type="entry name" value="DNA-dir_DNA_pol_A_palm_dom"/>
</dbReference>
<keyword evidence="7" id="KW-0238">DNA-binding</keyword>
<dbReference type="SUPFAM" id="SSF56672">
    <property type="entry name" value="DNA/RNA polymerases"/>
    <property type="match status" value="1"/>
</dbReference>
<evidence type="ECO:0000256" key="6">
    <source>
        <dbReference type="ARBA" id="ARBA00022932"/>
    </source>
</evidence>
<dbReference type="EC" id="2.7.7.7" evidence="2"/>
<comment type="caution">
    <text evidence="10">The sequence shown here is derived from an EMBL/GenBank/DDBJ whole genome shotgun (WGS) entry which is preliminary data.</text>
</comment>
<feature type="domain" description="DNA-directed DNA polymerase family A palm" evidence="9">
    <location>
        <begin position="2"/>
        <end position="144"/>
    </location>
</feature>
<evidence type="ECO:0000256" key="1">
    <source>
        <dbReference type="ARBA" id="ARBA00007705"/>
    </source>
</evidence>
<feature type="non-terminal residue" evidence="10">
    <location>
        <position position="144"/>
    </location>
</feature>
<dbReference type="GO" id="GO:0006261">
    <property type="term" value="P:DNA-templated DNA replication"/>
    <property type="evidence" value="ECO:0007669"/>
    <property type="project" value="InterPro"/>
</dbReference>
<dbReference type="GO" id="GO:0006302">
    <property type="term" value="P:double-strand break repair"/>
    <property type="evidence" value="ECO:0007669"/>
    <property type="project" value="TreeGrafter"/>
</dbReference>
<proteinExistence type="inferred from homology"/>
<keyword evidence="6" id="KW-0239">DNA-directed DNA polymerase</keyword>
<evidence type="ECO:0000256" key="3">
    <source>
        <dbReference type="ARBA" id="ARBA00022679"/>
    </source>
</evidence>
<reference evidence="10" key="1">
    <citation type="journal article" date="2014" name="Front. Microbiol.">
        <title>High frequency of phylogenetically diverse reductive dehalogenase-homologous genes in deep subseafloor sedimentary metagenomes.</title>
        <authorList>
            <person name="Kawai M."/>
            <person name="Futagami T."/>
            <person name="Toyoda A."/>
            <person name="Takaki Y."/>
            <person name="Nishi S."/>
            <person name="Hori S."/>
            <person name="Arai W."/>
            <person name="Tsubouchi T."/>
            <person name="Morono Y."/>
            <person name="Uchiyama I."/>
            <person name="Ito T."/>
            <person name="Fujiyama A."/>
            <person name="Inagaki F."/>
            <person name="Takami H."/>
        </authorList>
    </citation>
    <scope>NUCLEOTIDE SEQUENCE</scope>
    <source>
        <strain evidence="10">Expedition CK06-06</strain>
    </source>
</reference>
<keyword evidence="4" id="KW-0548">Nucleotidyltransferase</keyword>
<dbReference type="InterPro" id="IPR043502">
    <property type="entry name" value="DNA/RNA_pol_sf"/>
</dbReference>
<evidence type="ECO:0000256" key="5">
    <source>
        <dbReference type="ARBA" id="ARBA00022705"/>
    </source>
</evidence>
<dbReference type="AlphaFoldDB" id="X0S3P8"/>
<evidence type="ECO:0000313" key="10">
    <source>
        <dbReference type="EMBL" id="GAF69871.1"/>
    </source>
</evidence>
<dbReference type="InterPro" id="IPR019760">
    <property type="entry name" value="DNA-dir_DNA_pol_A_CS"/>
</dbReference>
<dbReference type="Pfam" id="PF00476">
    <property type="entry name" value="DNA_pol_A"/>
    <property type="match status" value="1"/>
</dbReference>
<evidence type="ECO:0000256" key="2">
    <source>
        <dbReference type="ARBA" id="ARBA00012417"/>
    </source>
</evidence>
<dbReference type="EMBL" id="BARS01005212">
    <property type="protein sequence ID" value="GAF69871.1"/>
    <property type="molecule type" value="Genomic_DNA"/>
</dbReference>